<proteinExistence type="predicted"/>
<dbReference type="RefSeq" id="WP_344321625.1">
    <property type="nucleotide sequence ID" value="NZ_BAAASZ010000017.1"/>
</dbReference>
<evidence type="ECO:0000313" key="3">
    <source>
        <dbReference type="Proteomes" id="UP001501638"/>
    </source>
</evidence>
<evidence type="ECO:0000313" key="2">
    <source>
        <dbReference type="EMBL" id="GAA2435501.1"/>
    </source>
</evidence>
<organism evidence="2 3">
    <name type="scientific">Streptomyces macrosporus</name>
    <dbReference type="NCBI Taxonomy" id="44032"/>
    <lineage>
        <taxon>Bacteria</taxon>
        <taxon>Bacillati</taxon>
        <taxon>Actinomycetota</taxon>
        <taxon>Actinomycetes</taxon>
        <taxon>Kitasatosporales</taxon>
        <taxon>Streptomycetaceae</taxon>
        <taxon>Streptomyces</taxon>
    </lineage>
</organism>
<protein>
    <submittedName>
        <fullName evidence="2">Phosphoribosyltransferase family protein</fullName>
    </submittedName>
</protein>
<keyword evidence="3" id="KW-1185">Reference proteome</keyword>
<dbReference type="Gene3D" id="3.30.1310.20">
    <property type="entry name" value="PRTase-like"/>
    <property type="match status" value="1"/>
</dbReference>
<sequence>MRFHDRREAGRRLAEPLRALRLAGELENPLVLALPRGGVPVADEIARVLHAPLDVLVARKIGAPFNPELGVGAIAGEGPPLFDRQSLAMLGLTAEGLAPQVERERAELRRREELYRGGRSAPDVHDRTVILVDDGLATGVTARAALRAVHALGPARVVLAVPVASPQAAAALEPETDRLVCLSRPSSFQGVGQWYTDFTQVGDDEVITTLRASAGAR</sequence>
<dbReference type="Pfam" id="PF00156">
    <property type="entry name" value="Pribosyltran"/>
    <property type="match status" value="1"/>
</dbReference>
<dbReference type="InterPro" id="IPR000836">
    <property type="entry name" value="PRTase_dom"/>
</dbReference>
<keyword evidence="2" id="KW-0328">Glycosyltransferase</keyword>
<dbReference type="CDD" id="cd06223">
    <property type="entry name" value="PRTases_typeI"/>
    <property type="match status" value="1"/>
</dbReference>
<reference evidence="2 3" key="1">
    <citation type="journal article" date="2019" name="Int. J. Syst. Evol. Microbiol.">
        <title>The Global Catalogue of Microorganisms (GCM) 10K type strain sequencing project: providing services to taxonomists for standard genome sequencing and annotation.</title>
        <authorList>
            <consortium name="The Broad Institute Genomics Platform"/>
            <consortium name="The Broad Institute Genome Sequencing Center for Infectious Disease"/>
            <person name="Wu L."/>
            <person name="Ma J."/>
        </authorList>
    </citation>
    <scope>NUCLEOTIDE SEQUENCE [LARGE SCALE GENOMIC DNA]</scope>
    <source>
        <strain evidence="2 3">JCM 6305</strain>
    </source>
</reference>
<dbReference type="Gene3D" id="3.40.50.2020">
    <property type="match status" value="1"/>
</dbReference>
<keyword evidence="2" id="KW-0808">Transferase</keyword>
<dbReference type="GO" id="GO:0016757">
    <property type="term" value="F:glycosyltransferase activity"/>
    <property type="evidence" value="ECO:0007669"/>
    <property type="project" value="UniProtKB-KW"/>
</dbReference>
<dbReference type="Proteomes" id="UP001501638">
    <property type="component" value="Unassembled WGS sequence"/>
</dbReference>
<evidence type="ECO:0000259" key="1">
    <source>
        <dbReference type="Pfam" id="PF00156"/>
    </source>
</evidence>
<accession>A0ABN3JQZ4</accession>
<feature type="domain" description="Phosphoribosyltransferase" evidence="1">
    <location>
        <begin position="24"/>
        <end position="182"/>
    </location>
</feature>
<dbReference type="SUPFAM" id="SSF53271">
    <property type="entry name" value="PRTase-like"/>
    <property type="match status" value="1"/>
</dbReference>
<comment type="caution">
    <text evidence="2">The sequence shown here is derived from an EMBL/GenBank/DDBJ whole genome shotgun (WGS) entry which is preliminary data.</text>
</comment>
<dbReference type="EMBL" id="BAAASZ010000017">
    <property type="protein sequence ID" value="GAA2435501.1"/>
    <property type="molecule type" value="Genomic_DNA"/>
</dbReference>
<gene>
    <name evidence="2" type="ORF">GCM10010405_18250</name>
</gene>
<dbReference type="InterPro" id="IPR029057">
    <property type="entry name" value="PRTase-like"/>
</dbReference>
<name>A0ABN3JQZ4_9ACTN</name>